<comment type="function">
    <text evidence="1">Could possibly oxidize fatty acids using specific components.</text>
</comment>
<evidence type="ECO:0000256" key="2">
    <source>
        <dbReference type="ARBA" id="ARBA00005254"/>
    </source>
</evidence>
<keyword evidence="6" id="KW-0456">Lyase</keyword>
<dbReference type="GO" id="GO:0006635">
    <property type="term" value="P:fatty acid beta-oxidation"/>
    <property type="evidence" value="ECO:0007669"/>
    <property type="project" value="TreeGrafter"/>
</dbReference>
<accession>A0A5B8S2C6</accession>
<evidence type="ECO:0000256" key="6">
    <source>
        <dbReference type="ARBA" id="ARBA00023239"/>
    </source>
</evidence>
<evidence type="ECO:0000256" key="7">
    <source>
        <dbReference type="ARBA" id="ARBA00023709"/>
    </source>
</evidence>
<dbReference type="PANTHER" id="PTHR11941">
    <property type="entry name" value="ENOYL-COA HYDRATASE-RELATED"/>
    <property type="match status" value="1"/>
</dbReference>
<dbReference type="RefSeq" id="WP_147088986.1">
    <property type="nucleotide sequence ID" value="NZ_BAABJD010000002.1"/>
</dbReference>
<name>A0A5B8S2C6_9SPHN</name>
<dbReference type="PANTHER" id="PTHR11941:SF54">
    <property type="entry name" value="ENOYL-COA HYDRATASE, MITOCHONDRIAL"/>
    <property type="match status" value="1"/>
</dbReference>
<proteinExistence type="inferred from homology"/>
<keyword evidence="11" id="KW-1185">Reference proteome</keyword>
<evidence type="ECO:0000256" key="3">
    <source>
        <dbReference type="ARBA" id="ARBA00012076"/>
    </source>
</evidence>
<evidence type="ECO:0000256" key="8">
    <source>
        <dbReference type="ARBA" id="ARBA00023717"/>
    </source>
</evidence>
<evidence type="ECO:0000256" key="9">
    <source>
        <dbReference type="RuleBase" id="RU003707"/>
    </source>
</evidence>
<sequence length="260" mass="27818">MSYENILVEQRGAVTLVTLNRPQALNALNSTVLEELIDAFAKFEADASKGCAVLTGAGEKAFAAGADIKEMFEKPAAEFFAQDFFSRWTSHLVKTTRKPWIAAVNGFALGGGCELAMMADIIIASENAKFGQPEIKLGVGPGMGGSQRLTRAIGKSKAMEMCLTGRMMGAEEAERSGLVSRVVPLASLVDEAVKLAAEIAAMPPLAVIANKEAVNAAFEMTLEQGLIMERRIFQVLTATEDKVEGMGAFIEKRPGVWTGR</sequence>
<dbReference type="CDD" id="cd06558">
    <property type="entry name" value="crotonase-like"/>
    <property type="match status" value="1"/>
</dbReference>
<dbReference type="InterPro" id="IPR029045">
    <property type="entry name" value="ClpP/crotonase-like_dom_sf"/>
</dbReference>
<dbReference type="OrthoDB" id="7225138at2"/>
<dbReference type="KEGG" id="ngf:FRF71_02005"/>
<dbReference type="FunFam" id="3.90.226.10:FF:000019">
    <property type="entry name" value="Enoyl-CoA hydratase, mitochondrial"/>
    <property type="match status" value="1"/>
</dbReference>
<dbReference type="Gene3D" id="1.10.12.10">
    <property type="entry name" value="Lyase 2-enoyl-coa Hydratase, Chain A, domain 2"/>
    <property type="match status" value="1"/>
</dbReference>
<dbReference type="Gene3D" id="3.90.226.10">
    <property type="entry name" value="2-enoyl-CoA Hydratase, Chain A, domain 1"/>
    <property type="match status" value="1"/>
</dbReference>
<comment type="catalytic activity">
    <reaction evidence="7">
        <text>a (3S)-3-hydroxyacyl-CoA = a (2E)-enoyl-CoA + H2O</text>
        <dbReference type="Rhea" id="RHEA:16105"/>
        <dbReference type="ChEBI" id="CHEBI:15377"/>
        <dbReference type="ChEBI" id="CHEBI:57318"/>
        <dbReference type="ChEBI" id="CHEBI:58856"/>
        <dbReference type="EC" id="4.2.1.17"/>
    </reaction>
</comment>
<dbReference type="Proteomes" id="UP000321172">
    <property type="component" value="Chromosome"/>
</dbReference>
<reference evidence="10 11" key="1">
    <citation type="journal article" date="2013" name="J. Microbiol. Biotechnol.">
        <title>Novosphingobium ginsenosidimutans sp. nov., with the ability to convert ginsenoside.</title>
        <authorList>
            <person name="Kim J.K."/>
            <person name="He D."/>
            <person name="Liu Q.M."/>
            <person name="Park H.Y."/>
            <person name="Jung M.S."/>
            <person name="Yoon M.H."/>
            <person name="Kim S.C."/>
            <person name="Im W.T."/>
        </authorList>
    </citation>
    <scope>NUCLEOTIDE SEQUENCE [LARGE SCALE GENOMIC DNA]</scope>
    <source>
        <strain evidence="10 11">FW-6</strain>
    </source>
</reference>
<comment type="similarity">
    <text evidence="2 9">Belongs to the enoyl-CoA hydratase/isomerase family.</text>
</comment>
<gene>
    <name evidence="10" type="ORF">FRF71_02005</name>
</gene>
<dbReference type="Pfam" id="PF00378">
    <property type="entry name" value="ECH_1"/>
    <property type="match status" value="1"/>
</dbReference>
<organism evidence="10 11">
    <name type="scientific">Novosphingobium ginsenosidimutans</name>
    <dbReference type="NCBI Taxonomy" id="1176536"/>
    <lineage>
        <taxon>Bacteria</taxon>
        <taxon>Pseudomonadati</taxon>
        <taxon>Pseudomonadota</taxon>
        <taxon>Alphaproteobacteria</taxon>
        <taxon>Sphingomonadales</taxon>
        <taxon>Sphingomonadaceae</taxon>
        <taxon>Novosphingobium</taxon>
    </lineage>
</organism>
<evidence type="ECO:0000256" key="4">
    <source>
        <dbReference type="ARBA" id="ARBA00022832"/>
    </source>
</evidence>
<evidence type="ECO:0000256" key="5">
    <source>
        <dbReference type="ARBA" id="ARBA00023098"/>
    </source>
</evidence>
<dbReference type="PROSITE" id="PS00166">
    <property type="entry name" value="ENOYL_COA_HYDRATASE"/>
    <property type="match status" value="1"/>
</dbReference>
<comment type="catalytic activity">
    <reaction evidence="8">
        <text>a 4-saturated-(3S)-3-hydroxyacyl-CoA = a (3E)-enoyl-CoA + H2O</text>
        <dbReference type="Rhea" id="RHEA:20724"/>
        <dbReference type="ChEBI" id="CHEBI:15377"/>
        <dbReference type="ChEBI" id="CHEBI:58521"/>
        <dbReference type="ChEBI" id="CHEBI:137480"/>
        <dbReference type="EC" id="4.2.1.17"/>
    </reaction>
</comment>
<evidence type="ECO:0000256" key="1">
    <source>
        <dbReference type="ARBA" id="ARBA00002994"/>
    </source>
</evidence>
<dbReference type="AlphaFoldDB" id="A0A5B8S2C6"/>
<evidence type="ECO:0000313" key="10">
    <source>
        <dbReference type="EMBL" id="QEA15005.1"/>
    </source>
</evidence>
<keyword evidence="5" id="KW-0443">Lipid metabolism</keyword>
<keyword evidence="4" id="KW-0276">Fatty acid metabolism</keyword>
<dbReference type="EMBL" id="CP042345">
    <property type="protein sequence ID" value="QEA15005.1"/>
    <property type="molecule type" value="Genomic_DNA"/>
</dbReference>
<protein>
    <recommendedName>
        <fullName evidence="3">enoyl-CoA hydratase</fullName>
        <ecNumber evidence="3">4.2.1.17</ecNumber>
    </recommendedName>
</protein>
<dbReference type="InterPro" id="IPR001753">
    <property type="entry name" value="Enoyl-CoA_hydra/iso"/>
</dbReference>
<evidence type="ECO:0000313" key="11">
    <source>
        <dbReference type="Proteomes" id="UP000321172"/>
    </source>
</evidence>
<dbReference type="SUPFAM" id="SSF52096">
    <property type="entry name" value="ClpP/crotonase"/>
    <property type="match status" value="1"/>
</dbReference>
<dbReference type="InterPro" id="IPR018376">
    <property type="entry name" value="Enoyl-CoA_hyd/isom_CS"/>
</dbReference>
<dbReference type="EC" id="4.2.1.17" evidence="3"/>
<dbReference type="InterPro" id="IPR014748">
    <property type="entry name" value="Enoyl-CoA_hydra_C"/>
</dbReference>
<dbReference type="FunFam" id="1.10.12.10:FF:000001">
    <property type="entry name" value="Probable enoyl-CoA hydratase, mitochondrial"/>
    <property type="match status" value="1"/>
</dbReference>
<dbReference type="GO" id="GO:0004300">
    <property type="term" value="F:enoyl-CoA hydratase activity"/>
    <property type="evidence" value="ECO:0007669"/>
    <property type="project" value="UniProtKB-EC"/>
</dbReference>